<dbReference type="InterPro" id="IPR050476">
    <property type="entry name" value="Insect_CytP450_Detox"/>
</dbReference>
<dbReference type="AlphaFoldDB" id="A0AAV4DMB9"/>
<evidence type="ECO:0000313" key="10">
    <source>
        <dbReference type="EMBL" id="GFO45452.1"/>
    </source>
</evidence>
<dbReference type="EMBL" id="BLXT01008059">
    <property type="protein sequence ID" value="GFO45452.1"/>
    <property type="molecule type" value="Genomic_DNA"/>
</dbReference>
<dbReference type="PANTHER" id="PTHR24292">
    <property type="entry name" value="CYTOCHROME P450"/>
    <property type="match status" value="1"/>
</dbReference>
<dbReference type="PANTHER" id="PTHR24292:SF54">
    <property type="entry name" value="CYP9F3-RELATED"/>
    <property type="match status" value="1"/>
</dbReference>
<dbReference type="SUPFAM" id="SSF48264">
    <property type="entry name" value="Cytochrome P450"/>
    <property type="match status" value="2"/>
</dbReference>
<reference evidence="10 11" key="1">
    <citation type="journal article" date="2021" name="Elife">
        <title>Chloroplast acquisition without the gene transfer in kleptoplastic sea slugs, Plakobranchus ocellatus.</title>
        <authorList>
            <person name="Maeda T."/>
            <person name="Takahashi S."/>
            <person name="Yoshida T."/>
            <person name="Shimamura S."/>
            <person name="Takaki Y."/>
            <person name="Nagai Y."/>
            <person name="Toyoda A."/>
            <person name="Suzuki Y."/>
            <person name="Arimoto A."/>
            <person name="Ishii H."/>
            <person name="Satoh N."/>
            <person name="Nishiyama T."/>
            <person name="Hasebe M."/>
            <person name="Maruyama T."/>
            <person name="Minagawa J."/>
            <person name="Obokata J."/>
            <person name="Shigenobu S."/>
        </authorList>
    </citation>
    <scope>NUCLEOTIDE SEQUENCE [LARGE SCALE GENOMIC DNA]</scope>
</reference>
<dbReference type="Gene3D" id="1.10.630.10">
    <property type="entry name" value="Cytochrome P450"/>
    <property type="match status" value="2"/>
</dbReference>
<dbReference type="InterPro" id="IPR001128">
    <property type="entry name" value="Cyt_P450"/>
</dbReference>
<proteinExistence type="inferred from homology"/>
<dbReference type="GO" id="GO:0020037">
    <property type="term" value="F:heme binding"/>
    <property type="evidence" value="ECO:0007669"/>
    <property type="project" value="InterPro"/>
</dbReference>
<evidence type="ECO:0000256" key="5">
    <source>
        <dbReference type="ARBA" id="ARBA00023002"/>
    </source>
</evidence>
<dbReference type="PRINTS" id="PR00385">
    <property type="entry name" value="P450"/>
</dbReference>
<keyword evidence="5 9" id="KW-0560">Oxidoreductase</keyword>
<keyword evidence="7 9" id="KW-0503">Monooxygenase</keyword>
<dbReference type="GO" id="GO:0005506">
    <property type="term" value="F:iron ion binding"/>
    <property type="evidence" value="ECO:0007669"/>
    <property type="project" value="InterPro"/>
</dbReference>
<evidence type="ECO:0000256" key="4">
    <source>
        <dbReference type="ARBA" id="ARBA00022723"/>
    </source>
</evidence>
<keyword evidence="11" id="KW-1185">Reference proteome</keyword>
<sequence>MPSDAYFNHILHLSILERTEMEKLDEKKPSDFLQSLVSAHVASDGAMTVEDLIGQSLLILFAAFDTTSTTLQFCFVLLALHPDIQERVYREIIDVCGDVNEGEDTESRAPSHEQLQHLHYMQQVIDETLRLFPPALFLSRLTNKTTSVDLISDHTERFQADSEISDPQEDKHHIEVGSNNAIGGEFLFSKSQVQSAEASKCERSKVPAGRTITIPAGASILIPVAKIHRDPRYYEDPENFDPDRFLPENRARRQPFAFLPFGLGPRQCIGMRMAYLEIKTALVYVLRKVRLEVNEFTEPPAGGKVALRETNVLVVEKPIKLAVKLR</sequence>
<dbReference type="PROSITE" id="PS00086">
    <property type="entry name" value="CYTOCHROME_P450"/>
    <property type="match status" value="1"/>
</dbReference>
<dbReference type="InterPro" id="IPR036396">
    <property type="entry name" value="Cyt_P450_sf"/>
</dbReference>
<feature type="binding site" description="axial binding residue" evidence="8">
    <location>
        <position position="268"/>
    </location>
    <ligand>
        <name>heme</name>
        <dbReference type="ChEBI" id="CHEBI:30413"/>
    </ligand>
    <ligandPart>
        <name>Fe</name>
        <dbReference type="ChEBI" id="CHEBI:18248"/>
    </ligandPart>
</feature>
<evidence type="ECO:0000256" key="8">
    <source>
        <dbReference type="PIRSR" id="PIRSR602401-1"/>
    </source>
</evidence>
<dbReference type="PRINTS" id="PR00463">
    <property type="entry name" value="EP450I"/>
</dbReference>
<comment type="similarity">
    <text evidence="2 9">Belongs to the cytochrome P450 family.</text>
</comment>
<evidence type="ECO:0000256" key="1">
    <source>
        <dbReference type="ARBA" id="ARBA00001971"/>
    </source>
</evidence>
<gene>
    <name evidence="10" type="ORF">PoB_007195700</name>
</gene>
<evidence type="ECO:0000256" key="3">
    <source>
        <dbReference type="ARBA" id="ARBA00022617"/>
    </source>
</evidence>
<dbReference type="GO" id="GO:0004497">
    <property type="term" value="F:monooxygenase activity"/>
    <property type="evidence" value="ECO:0007669"/>
    <property type="project" value="UniProtKB-KW"/>
</dbReference>
<evidence type="ECO:0000256" key="9">
    <source>
        <dbReference type="RuleBase" id="RU000461"/>
    </source>
</evidence>
<keyword evidence="3 8" id="KW-0349">Heme</keyword>
<dbReference type="GO" id="GO:0016705">
    <property type="term" value="F:oxidoreductase activity, acting on paired donors, with incorporation or reduction of molecular oxygen"/>
    <property type="evidence" value="ECO:0007669"/>
    <property type="project" value="InterPro"/>
</dbReference>
<keyword evidence="4 8" id="KW-0479">Metal-binding</keyword>
<evidence type="ECO:0000256" key="6">
    <source>
        <dbReference type="ARBA" id="ARBA00023004"/>
    </source>
</evidence>
<organism evidence="10 11">
    <name type="scientific">Plakobranchus ocellatus</name>
    <dbReference type="NCBI Taxonomy" id="259542"/>
    <lineage>
        <taxon>Eukaryota</taxon>
        <taxon>Metazoa</taxon>
        <taxon>Spiralia</taxon>
        <taxon>Lophotrochozoa</taxon>
        <taxon>Mollusca</taxon>
        <taxon>Gastropoda</taxon>
        <taxon>Heterobranchia</taxon>
        <taxon>Euthyneura</taxon>
        <taxon>Panpulmonata</taxon>
        <taxon>Sacoglossa</taxon>
        <taxon>Placobranchoidea</taxon>
        <taxon>Plakobranchidae</taxon>
        <taxon>Plakobranchus</taxon>
    </lineage>
</organism>
<comment type="caution">
    <text evidence="10">The sequence shown here is derived from an EMBL/GenBank/DDBJ whole genome shotgun (WGS) entry which is preliminary data.</text>
</comment>
<dbReference type="InterPro" id="IPR017972">
    <property type="entry name" value="Cyt_P450_CS"/>
</dbReference>
<keyword evidence="6 8" id="KW-0408">Iron</keyword>
<protein>
    <submittedName>
        <fullName evidence="10">Cytochrome p450 3a4-like</fullName>
    </submittedName>
</protein>
<evidence type="ECO:0000256" key="2">
    <source>
        <dbReference type="ARBA" id="ARBA00010617"/>
    </source>
</evidence>
<name>A0AAV4DMB9_9GAST</name>
<accession>A0AAV4DMB9</accession>
<dbReference type="Proteomes" id="UP000735302">
    <property type="component" value="Unassembled WGS sequence"/>
</dbReference>
<evidence type="ECO:0000313" key="11">
    <source>
        <dbReference type="Proteomes" id="UP000735302"/>
    </source>
</evidence>
<dbReference type="Pfam" id="PF00067">
    <property type="entry name" value="p450"/>
    <property type="match status" value="2"/>
</dbReference>
<evidence type="ECO:0000256" key="7">
    <source>
        <dbReference type="ARBA" id="ARBA00023033"/>
    </source>
</evidence>
<dbReference type="InterPro" id="IPR002401">
    <property type="entry name" value="Cyt_P450_E_grp-I"/>
</dbReference>
<comment type="cofactor">
    <cofactor evidence="1 8">
        <name>heme</name>
        <dbReference type="ChEBI" id="CHEBI:30413"/>
    </cofactor>
</comment>